<keyword evidence="2" id="KW-1185">Reference proteome</keyword>
<dbReference type="Gene3D" id="3.60.10.10">
    <property type="entry name" value="Endonuclease/exonuclease/phosphatase"/>
    <property type="match status" value="1"/>
</dbReference>
<dbReference type="PANTHER" id="PTHR33710">
    <property type="entry name" value="BNAC02G09200D PROTEIN"/>
    <property type="match status" value="1"/>
</dbReference>
<dbReference type="InterPro" id="IPR036691">
    <property type="entry name" value="Endo/exonu/phosph_ase_sf"/>
</dbReference>
<comment type="caution">
    <text evidence="1">The sequence shown here is derived from an EMBL/GenBank/DDBJ whole genome shotgun (WGS) entry which is preliminary data.</text>
</comment>
<dbReference type="EMBL" id="BAABME010009611">
    <property type="protein sequence ID" value="GAA0175471.1"/>
    <property type="molecule type" value="Genomic_DNA"/>
</dbReference>
<organism evidence="1 2">
    <name type="scientific">Lithospermum erythrorhizon</name>
    <name type="common">Purple gromwell</name>
    <name type="synonym">Lithospermum officinale var. erythrorhizon</name>
    <dbReference type="NCBI Taxonomy" id="34254"/>
    <lineage>
        <taxon>Eukaryota</taxon>
        <taxon>Viridiplantae</taxon>
        <taxon>Streptophyta</taxon>
        <taxon>Embryophyta</taxon>
        <taxon>Tracheophyta</taxon>
        <taxon>Spermatophyta</taxon>
        <taxon>Magnoliopsida</taxon>
        <taxon>eudicotyledons</taxon>
        <taxon>Gunneridae</taxon>
        <taxon>Pentapetalae</taxon>
        <taxon>asterids</taxon>
        <taxon>lamiids</taxon>
        <taxon>Boraginales</taxon>
        <taxon>Boraginaceae</taxon>
        <taxon>Boraginoideae</taxon>
        <taxon>Lithospermeae</taxon>
        <taxon>Lithospermum</taxon>
    </lineage>
</organism>
<name>A0AAV3RJP9_LITER</name>
<evidence type="ECO:0000313" key="1">
    <source>
        <dbReference type="EMBL" id="GAA0175471.1"/>
    </source>
</evidence>
<dbReference type="PANTHER" id="PTHR33710:SF71">
    <property type="entry name" value="ENDONUCLEASE_EXONUCLEASE_PHOSPHATASE DOMAIN-CONTAINING PROTEIN"/>
    <property type="match status" value="1"/>
</dbReference>
<dbReference type="Proteomes" id="UP001454036">
    <property type="component" value="Unassembled WGS sequence"/>
</dbReference>
<dbReference type="SUPFAM" id="SSF56219">
    <property type="entry name" value="DNase I-like"/>
    <property type="match status" value="1"/>
</dbReference>
<dbReference type="AlphaFoldDB" id="A0AAV3RJP9"/>
<protein>
    <submittedName>
        <fullName evidence="1">Uncharacterized protein</fullName>
    </submittedName>
</protein>
<sequence length="145" mass="16225">MGDRRGLQVFNDVLHREEKEGGHEGIESSMSTFWDFVSDIGAMDLGYVGYPFIWWNAKGGDGAIKCRLDLVLCSPQWGSTYNEANCFHLNIVGANHCPLLLDTHVSTRMVREGFCLIGGGSERWGVKRWLEGLGQKHSRDHVGTK</sequence>
<accession>A0AAV3RJP9</accession>
<proteinExistence type="predicted"/>
<gene>
    <name evidence="1" type="ORF">LIER_28638</name>
</gene>
<reference evidence="1 2" key="1">
    <citation type="submission" date="2024-01" db="EMBL/GenBank/DDBJ databases">
        <title>The complete chloroplast genome sequence of Lithospermum erythrorhizon: insights into the phylogenetic relationship among Boraginaceae species and the maternal lineages of purple gromwells.</title>
        <authorList>
            <person name="Okada T."/>
            <person name="Watanabe K."/>
        </authorList>
    </citation>
    <scope>NUCLEOTIDE SEQUENCE [LARGE SCALE GENOMIC DNA]</scope>
</reference>
<evidence type="ECO:0000313" key="2">
    <source>
        <dbReference type="Proteomes" id="UP001454036"/>
    </source>
</evidence>